<organism evidence="1">
    <name type="scientific">uncultured bacterium ws633F6</name>
    <dbReference type="NCBI Taxonomy" id="1131832"/>
    <lineage>
        <taxon>Bacteria</taxon>
        <taxon>environmental samples</taxon>
    </lineage>
</organism>
<dbReference type="AlphaFoldDB" id="I1X4Y7"/>
<dbReference type="InterPro" id="IPR016631">
    <property type="entry name" value="Regulatory_RpfE"/>
</dbReference>
<sequence length="341" mass="38268">MKNDTINLYLPGLWALLRHAGSEMQADMPSLQLLLNRCDSLTDNTLESEAHLLGRLGWQTDDETDVPVAALEGLAQGASDQRDSFWFRADPVNLQEDQNYLMMSYPSEMNLDLEEAESLAYSVNQHFAEDGWSIVVADARRWYLKLDKPADIQTTAAWRAVGKDVFNLMPVGNNSRQWHSWLMELQMLFYSHPVNEARGAQGLTAVSGLWLWGGGELPLLSQGCQHLLWGDSCFMQGVSRQSGCEIKALPEDMSTVLNEIPLKGEQLMMLEQARTALLSGSLDQGVSVLKQLEKQVFKPLVNLLKSGKLKRLTVIDTPGFVLDASASGMKKWWRRRKFIPA</sequence>
<dbReference type="PIRSF" id="PIRSF015283">
    <property type="entry name" value="Regulatory_RpfE"/>
    <property type="match status" value="1"/>
</dbReference>
<proteinExistence type="predicted"/>
<accession>I1X4Y7</accession>
<name>I1X4Y7_9BACT</name>
<protein>
    <submittedName>
        <fullName evidence="1">Signal peptide protein</fullName>
    </submittedName>
</protein>
<dbReference type="EMBL" id="JQ256785">
    <property type="protein sequence ID" value="AFI78562.1"/>
    <property type="molecule type" value="Genomic_DNA"/>
</dbReference>
<gene>
    <name evidence="1" type="ORF">ws633F6_0004</name>
</gene>
<evidence type="ECO:0000313" key="1">
    <source>
        <dbReference type="EMBL" id="AFI78562.1"/>
    </source>
</evidence>
<reference evidence="1" key="1">
    <citation type="journal article" date="2012" name="ISME J.">
        <title>Roseobacter clade bacteria are abundant in coastal sediments and encode a novel combination of sulfur oxidation genes.</title>
        <authorList>
            <person name="Lenk S."/>
            <person name="Moraru C."/>
            <person name="Hahnke S."/>
            <person name="Arnds J."/>
            <person name="Richter M."/>
            <person name="Kube M."/>
            <person name="Reinhardt R."/>
            <person name="Brinkhoff T."/>
            <person name="Harder J."/>
            <person name="Amann R."/>
            <person name="Mussmann M."/>
        </authorList>
    </citation>
    <scope>NUCLEOTIDE SEQUENCE</scope>
</reference>